<proteinExistence type="predicted"/>
<organism evidence="1">
    <name type="scientific">Amorphochlora amoebiformis</name>
    <dbReference type="NCBI Taxonomy" id="1561963"/>
    <lineage>
        <taxon>Eukaryota</taxon>
        <taxon>Sar</taxon>
        <taxon>Rhizaria</taxon>
        <taxon>Cercozoa</taxon>
        <taxon>Chlorarachniophyceae</taxon>
        <taxon>Amorphochlora</taxon>
    </lineage>
</organism>
<dbReference type="SUPFAM" id="SSF49899">
    <property type="entry name" value="Concanavalin A-like lectins/glucanases"/>
    <property type="match status" value="1"/>
</dbReference>
<dbReference type="Pfam" id="PF07081">
    <property type="entry name" value="DUF1349"/>
    <property type="match status" value="1"/>
</dbReference>
<dbReference type="PANTHER" id="PTHR35332:SF2">
    <property type="entry name" value="REGULATION OF ENOLASE PROTEIN 1"/>
    <property type="match status" value="1"/>
</dbReference>
<dbReference type="AlphaFoldDB" id="A0A7S0D1Q0"/>
<dbReference type="EMBL" id="HBEM01008585">
    <property type="protein sequence ID" value="CAD8440822.1"/>
    <property type="molecule type" value="Transcribed_RNA"/>
</dbReference>
<reference evidence="1" key="1">
    <citation type="submission" date="2021-01" db="EMBL/GenBank/DDBJ databases">
        <authorList>
            <person name="Corre E."/>
            <person name="Pelletier E."/>
            <person name="Niang G."/>
            <person name="Scheremetjew M."/>
            <person name="Finn R."/>
            <person name="Kale V."/>
            <person name="Holt S."/>
            <person name="Cochrane G."/>
            <person name="Meng A."/>
            <person name="Brown T."/>
            <person name="Cohen L."/>
        </authorList>
    </citation>
    <scope>NUCLEOTIDE SEQUENCE</scope>
    <source>
        <strain evidence="1">CCMP2058</strain>
    </source>
</reference>
<dbReference type="Gene3D" id="2.60.120.200">
    <property type="match status" value="1"/>
</dbReference>
<accession>A0A7S0D1Q0</accession>
<dbReference type="InterPro" id="IPR013320">
    <property type="entry name" value="ConA-like_dom_sf"/>
</dbReference>
<evidence type="ECO:0000313" key="1">
    <source>
        <dbReference type="EMBL" id="CAD8440822.1"/>
    </source>
</evidence>
<dbReference type="InterPro" id="IPR009784">
    <property type="entry name" value="DUF1349"/>
</dbReference>
<sequence length="238" mass="27467">MEPNTQNKKMDIDMRKAMPTIDEKDPKFGQLWWFNKPESSKFIKGTGIQVSPKAETDFWRKTYRSPAHSSISGHALVTGFPAGWNKCHGEVTFSIDPKILYDQAGIIVYIDPKNWIKAGIEMEKGVPRMSCVVTQGQSDWSYFTWNQDLNDIKLRLTANLYKKDNIVDCLIEYYDAKKQWQFLREAPLRIPEKEVEKEEIKSDIWLGCMCCAPQKKLASKPENSMTATFSRLTVTQIK</sequence>
<name>A0A7S0D1Q0_9EUKA</name>
<protein>
    <submittedName>
        <fullName evidence="1">Uncharacterized protein</fullName>
    </submittedName>
</protein>
<gene>
    <name evidence="1" type="ORF">LAMO00422_LOCUS6002</name>
</gene>
<dbReference type="PANTHER" id="PTHR35332">
    <property type="entry name" value="REGULATION OF ENOLASE PROTEIN 1"/>
    <property type="match status" value="1"/>
</dbReference>